<evidence type="ECO:0000313" key="6">
    <source>
        <dbReference type="Proteomes" id="UP000016936"/>
    </source>
</evidence>
<evidence type="ECO:0000259" key="4">
    <source>
        <dbReference type="Pfam" id="PF00264"/>
    </source>
</evidence>
<dbReference type="HOGENOM" id="CLU_035914_2_0_1"/>
<dbReference type="OMA" id="HLIRTEC"/>
<reference evidence="6" key="2">
    <citation type="journal article" date="2013" name="PLoS Genet.">
        <title>Comparative genome structure, secondary metabolite, and effector coding capacity across Cochliobolus pathogens.</title>
        <authorList>
            <person name="Condon B.J."/>
            <person name="Leng Y."/>
            <person name="Wu D."/>
            <person name="Bushley K.E."/>
            <person name="Ohm R.A."/>
            <person name="Otillar R."/>
            <person name="Martin J."/>
            <person name="Schackwitz W."/>
            <person name="Grimwood J."/>
            <person name="MohdZainudin N."/>
            <person name="Xue C."/>
            <person name="Wang R."/>
            <person name="Manning V.A."/>
            <person name="Dhillon B."/>
            <person name="Tu Z.J."/>
            <person name="Steffenson B.J."/>
            <person name="Salamov A."/>
            <person name="Sun H."/>
            <person name="Lowry S."/>
            <person name="LaButti K."/>
            <person name="Han J."/>
            <person name="Copeland A."/>
            <person name="Lindquist E."/>
            <person name="Barry K."/>
            <person name="Schmutz J."/>
            <person name="Baker S.E."/>
            <person name="Ciuffetti L.M."/>
            <person name="Grigoriev I.V."/>
            <person name="Zhong S."/>
            <person name="Turgeon B.G."/>
        </authorList>
    </citation>
    <scope>NUCLEOTIDE SEQUENCE [LARGE SCALE GENOMIC DNA]</scope>
    <source>
        <strain evidence="6">C5 / ATCC 48332 / race O</strain>
    </source>
</reference>
<dbReference type="PANTHER" id="PTHR11474:SF126">
    <property type="entry name" value="TYROSINASE-LIKE PROTEIN TYR-1-RELATED"/>
    <property type="match status" value="1"/>
</dbReference>
<dbReference type="InterPro" id="IPR008922">
    <property type="entry name" value="Di-copper_centre_dom_sf"/>
</dbReference>
<sequence>MISWKLVHSLVLAISVCLALAHENLSSMEIRSRVSWTSLTFDEKDAYVNADLCLLAAPSKLGLTGAVSRWDDIQWPHVVQSASVHNVSAFLPFQRYLMTAHEHLIRTECNYTGHMPYWMYDTDMFDDRYFGGNGTDGTYRVIDGKFANLTLRWLGDGSTKDHYLTRKNDEASLNGTDRENIAKSNAITKYTSAWECWASGSGPHEAGHRGIGGIMQDDALSPGDIRCSTCTTLGPTICGVPSAPGAPQNPTNHLGGTGPEFTNYFGDNGGNVTTLNHNIYMADILPNVTIGQLMDLNGPVICSEYY</sequence>
<dbReference type="EMBL" id="KB445589">
    <property type="protein sequence ID" value="EMD85396.1"/>
    <property type="molecule type" value="Genomic_DNA"/>
</dbReference>
<proteinExistence type="predicted"/>
<dbReference type="SUPFAM" id="SSF48056">
    <property type="entry name" value="Di-copper centre-containing domain"/>
    <property type="match status" value="1"/>
</dbReference>
<name>M2TUH9_COCH5</name>
<feature type="signal peptide" evidence="3">
    <location>
        <begin position="1"/>
        <end position="21"/>
    </location>
</feature>
<evidence type="ECO:0000256" key="2">
    <source>
        <dbReference type="ARBA" id="ARBA00023008"/>
    </source>
</evidence>
<dbReference type="AlphaFoldDB" id="M2TUH9"/>
<keyword evidence="2" id="KW-0186">Copper</keyword>
<keyword evidence="3" id="KW-0732">Signal</keyword>
<reference evidence="5 6" key="1">
    <citation type="journal article" date="2012" name="PLoS Pathog.">
        <title>Diverse lifestyles and strategies of plant pathogenesis encoded in the genomes of eighteen Dothideomycetes fungi.</title>
        <authorList>
            <person name="Ohm R.A."/>
            <person name="Feau N."/>
            <person name="Henrissat B."/>
            <person name="Schoch C.L."/>
            <person name="Horwitz B.A."/>
            <person name="Barry K.W."/>
            <person name="Condon B.J."/>
            <person name="Copeland A.C."/>
            <person name="Dhillon B."/>
            <person name="Glaser F."/>
            <person name="Hesse C.N."/>
            <person name="Kosti I."/>
            <person name="LaButti K."/>
            <person name="Lindquist E.A."/>
            <person name="Lucas S."/>
            <person name="Salamov A.A."/>
            <person name="Bradshaw R.E."/>
            <person name="Ciuffetti L."/>
            <person name="Hamelin R.C."/>
            <person name="Kema G.H.J."/>
            <person name="Lawrence C."/>
            <person name="Scott J.A."/>
            <person name="Spatafora J.W."/>
            <person name="Turgeon B.G."/>
            <person name="de Wit P.J.G.M."/>
            <person name="Zhong S."/>
            <person name="Goodwin S.B."/>
            <person name="Grigoriev I.V."/>
        </authorList>
    </citation>
    <scope>NUCLEOTIDE SEQUENCE [LARGE SCALE GENOMIC DNA]</scope>
    <source>
        <strain evidence="6">C5 / ATCC 48332 / race O</strain>
    </source>
</reference>
<dbReference type="GO" id="GO:0046872">
    <property type="term" value="F:metal ion binding"/>
    <property type="evidence" value="ECO:0007669"/>
    <property type="project" value="UniProtKB-KW"/>
</dbReference>
<dbReference type="PANTHER" id="PTHR11474">
    <property type="entry name" value="TYROSINASE FAMILY MEMBER"/>
    <property type="match status" value="1"/>
</dbReference>
<dbReference type="InterPro" id="IPR002227">
    <property type="entry name" value="Tyrosinase_Cu-bd"/>
</dbReference>
<dbReference type="Pfam" id="PF00264">
    <property type="entry name" value="Tyrosinase"/>
    <property type="match status" value="1"/>
</dbReference>
<dbReference type="eggNOG" id="ENOG502S31Y">
    <property type="taxonomic scope" value="Eukaryota"/>
</dbReference>
<feature type="chain" id="PRO_5004026786" description="Tyrosinase copper-binding domain-containing protein" evidence="3">
    <location>
        <begin position="22"/>
        <end position="306"/>
    </location>
</feature>
<accession>M2TUH9</accession>
<evidence type="ECO:0000256" key="3">
    <source>
        <dbReference type="SAM" id="SignalP"/>
    </source>
</evidence>
<evidence type="ECO:0000313" key="5">
    <source>
        <dbReference type="EMBL" id="EMD85396.1"/>
    </source>
</evidence>
<gene>
    <name evidence="5" type="ORF">COCHEDRAFT_1035489</name>
</gene>
<dbReference type="Gene3D" id="1.10.1280.10">
    <property type="entry name" value="Di-copper center containing domain from catechol oxidase"/>
    <property type="match status" value="1"/>
</dbReference>
<dbReference type="InterPro" id="IPR050316">
    <property type="entry name" value="Tyrosinase/Hemocyanin"/>
</dbReference>
<evidence type="ECO:0000256" key="1">
    <source>
        <dbReference type="ARBA" id="ARBA00022723"/>
    </source>
</evidence>
<dbReference type="GO" id="GO:0016491">
    <property type="term" value="F:oxidoreductase activity"/>
    <property type="evidence" value="ECO:0007669"/>
    <property type="project" value="InterPro"/>
</dbReference>
<dbReference type="Proteomes" id="UP000016936">
    <property type="component" value="Unassembled WGS sequence"/>
</dbReference>
<dbReference type="STRING" id="701091.M2TUH9"/>
<protein>
    <recommendedName>
        <fullName evidence="4">Tyrosinase copper-binding domain-containing protein</fullName>
    </recommendedName>
</protein>
<organism evidence="5 6">
    <name type="scientific">Cochliobolus heterostrophus (strain C5 / ATCC 48332 / race O)</name>
    <name type="common">Southern corn leaf blight fungus</name>
    <name type="synonym">Bipolaris maydis</name>
    <dbReference type="NCBI Taxonomy" id="701091"/>
    <lineage>
        <taxon>Eukaryota</taxon>
        <taxon>Fungi</taxon>
        <taxon>Dikarya</taxon>
        <taxon>Ascomycota</taxon>
        <taxon>Pezizomycotina</taxon>
        <taxon>Dothideomycetes</taxon>
        <taxon>Pleosporomycetidae</taxon>
        <taxon>Pleosporales</taxon>
        <taxon>Pleosporineae</taxon>
        <taxon>Pleosporaceae</taxon>
        <taxon>Bipolaris</taxon>
    </lineage>
</organism>
<feature type="domain" description="Tyrosinase copper-binding" evidence="4">
    <location>
        <begin position="68"/>
        <end position="224"/>
    </location>
</feature>
<keyword evidence="6" id="KW-1185">Reference proteome</keyword>
<keyword evidence="1" id="KW-0479">Metal-binding</keyword>